<keyword evidence="6" id="KW-0472">Membrane</keyword>
<evidence type="ECO:0000256" key="6">
    <source>
        <dbReference type="ARBA" id="ARBA00023136"/>
    </source>
</evidence>
<dbReference type="InterPro" id="IPR003439">
    <property type="entry name" value="ABC_transporter-like_ATP-bd"/>
</dbReference>
<dbReference type="InterPro" id="IPR003593">
    <property type="entry name" value="AAA+_ATPase"/>
</dbReference>
<protein>
    <submittedName>
        <fullName evidence="8">Sn-glycerol-3-phosphate ABC transporter ATP-binding protein UgpC</fullName>
    </submittedName>
</protein>
<keyword evidence="3" id="KW-0547">Nucleotide-binding</keyword>
<name>A0ABS7P0V5_9NOCA</name>
<dbReference type="Gene3D" id="2.40.50.140">
    <property type="entry name" value="Nucleic acid-binding proteins"/>
    <property type="match status" value="1"/>
</dbReference>
<dbReference type="EMBL" id="JABUBU010000001">
    <property type="protein sequence ID" value="MBY6365681.1"/>
    <property type="molecule type" value="Genomic_DNA"/>
</dbReference>
<dbReference type="Pfam" id="PF17912">
    <property type="entry name" value="OB_MalK"/>
    <property type="match status" value="1"/>
</dbReference>
<dbReference type="CDD" id="cd03301">
    <property type="entry name" value="ABC_MalK_N"/>
    <property type="match status" value="1"/>
</dbReference>
<dbReference type="SMART" id="SM00382">
    <property type="entry name" value="AAA"/>
    <property type="match status" value="1"/>
</dbReference>
<dbReference type="InterPro" id="IPR027417">
    <property type="entry name" value="P-loop_NTPase"/>
</dbReference>
<dbReference type="InterPro" id="IPR040582">
    <property type="entry name" value="OB_MalK-like"/>
</dbReference>
<dbReference type="Gene3D" id="2.40.50.100">
    <property type="match status" value="1"/>
</dbReference>
<reference evidence="8 9" key="1">
    <citation type="submission" date="2020-06" db="EMBL/GenBank/DDBJ databases">
        <title>Taxonomy, biology and ecology of Rhodococcus bacteria occurring in California pistachio and other woody hosts as revealed by genome sequence analyses.</title>
        <authorList>
            <person name="Gai Y."/>
            <person name="Riely B."/>
        </authorList>
    </citation>
    <scope>NUCLEOTIDE SEQUENCE [LARGE SCALE GENOMIC DNA]</scope>
    <source>
        <strain evidence="8 9">BP-281</strain>
    </source>
</reference>
<evidence type="ECO:0000313" key="9">
    <source>
        <dbReference type="Proteomes" id="UP000825228"/>
    </source>
</evidence>
<dbReference type="GO" id="GO:0005524">
    <property type="term" value="F:ATP binding"/>
    <property type="evidence" value="ECO:0007669"/>
    <property type="project" value="UniProtKB-KW"/>
</dbReference>
<dbReference type="RefSeq" id="WP_222682815.1">
    <property type="nucleotide sequence ID" value="NZ_JABUBT010000001.1"/>
</dbReference>
<keyword evidence="1" id="KW-0813">Transport</keyword>
<evidence type="ECO:0000256" key="4">
    <source>
        <dbReference type="ARBA" id="ARBA00022840"/>
    </source>
</evidence>
<feature type="domain" description="ABC transporter" evidence="7">
    <location>
        <begin position="4"/>
        <end position="235"/>
    </location>
</feature>
<dbReference type="PANTHER" id="PTHR43875">
    <property type="entry name" value="MALTODEXTRIN IMPORT ATP-BINDING PROTEIN MSMX"/>
    <property type="match status" value="1"/>
</dbReference>
<dbReference type="SUPFAM" id="SSF52540">
    <property type="entry name" value="P-loop containing nucleoside triphosphate hydrolases"/>
    <property type="match status" value="1"/>
</dbReference>
<accession>A0ABS7P0V5</accession>
<organism evidence="8 9">
    <name type="scientific">Rhodococcoides corynebacterioides</name>
    <dbReference type="NCBI Taxonomy" id="53972"/>
    <lineage>
        <taxon>Bacteria</taxon>
        <taxon>Bacillati</taxon>
        <taxon>Actinomycetota</taxon>
        <taxon>Actinomycetes</taxon>
        <taxon>Mycobacteriales</taxon>
        <taxon>Nocardiaceae</taxon>
        <taxon>Rhodococcoides</taxon>
    </lineage>
</organism>
<dbReference type="NCBIfam" id="NF008653">
    <property type="entry name" value="PRK11650.1"/>
    <property type="match status" value="1"/>
</dbReference>
<gene>
    <name evidence="8" type="primary">ugpC</name>
    <name evidence="8" type="ORF">HQ603_02825</name>
</gene>
<evidence type="ECO:0000256" key="1">
    <source>
        <dbReference type="ARBA" id="ARBA00022448"/>
    </source>
</evidence>
<keyword evidence="2" id="KW-1003">Cell membrane</keyword>
<dbReference type="InterPro" id="IPR008995">
    <property type="entry name" value="Mo/tungstate-bd_C_term_dom"/>
</dbReference>
<dbReference type="InterPro" id="IPR047641">
    <property type="entry name" value="ABC_transpr_MalK/UgpC-like"/>
</dbReference>
<dbReference type="InterPro" id="IPR012340">
    <property type="entry name" value="NA-bd_OB-fold"/>
</dbReference>
<keyword evidence="9" id="KW-1185">Reference proteome</keyword>
<dbReference type="Pfam" id="PF00005">
    <property type="entry name" value="ABC_tran"/>
    <property type="match status" value="1"/>
</dbReference>
<dbReference type="PROSITE" id="PS00211">
    <property type="entry name" value="ABC_TRANSPORTER_1"/>
    <property type="match status" value="1"/>
</dbReference>
<keyword evidence="4 8" id="KW-0067">ATP-binding</keyword>
<evidence type="ECO:0000256" key="2">
    <source>
        <dbReference type="ARBA" id="ARBA00022475"/>
    </source>
</evidence>
<evidence type="ECO:0000259" key="7">
    <source>
        <dbReference type="PROSITE" id="PS50893"/>
    </source>
</evidence>
<dbReference type="InterPro" id="IPR017871">
    <property type="entry name" value="ABC_transporter-like_CS"/>
</dbReference>
<evidence type="ECO:0000256" key="5">
    <source>
        <dbReference type="ARBA" id="ARBA00022967"/>
    </source>
</evidence>
<evidence type="ECO:0000256" key="3">
    <source>
        <dbReference type="ARBA" id="ARBA00022741"/>
    </source>
</evidence>
<dbReference type="Gene3D" id="3.40.50.300">
    <property type="entry name" value="P-loop containing nucleotide triphosphate hydrolases"/>
    <property type="match status" value="1"/>
</dbReference>
<evidence type="ECO:0000313" key="8">
    <source>
        <dbReference type="EMBL" id="MBY6365681.1"/>
    </source>
</evidence>
<comment type="caution">
    <text evidence="8">The sequence shown here is derived from an EMBL/GenBank/DDBJ whole genome shotgun (WGS) entry which is preliminary data.</text>
</comment>
<sequence length="387" mass="41965">MAEIVLDKVTKLYPDGAAAVSDVDITIADGEFIILVGPSGCGKSTTLNMIAGLEDISSGELRIAGERVNERAPKDRDIAMVFQSYALYPHMTVRDNIAFPLTLAKMSKSEINQKVEEAAKILDLGQHLDRKPSNLSGGQRQRVAMGRAIVRSPKAFLMDEPLSNLDAKLRVQMRTEIAQLQNRLGTTTVYVTHDQTEAMTLGDRVVVLRGGLVQQIGSPQELYDRPRNLFVAGFIGSPSMNFLPGTLTDAGVRTPLGDIALDGEARQKVAGKNAKGEVVVGIRPEHLEDAALMESYQRIDGSTFSARVDVLESMGSDKYVYFSADGPGVSSRELDELAADAGTDVTGQLVARVAAESRARIGEKIDLWFDPRRVQVFDTESGANLTL</sequence>
<dbReference type="SUPFAM" id="SSF50331">
    <property type="entry name" value="MOP-like"/>
    <property type="match status" value="1"/>
</dbReference>
<keyword evidence="5" id="KW-1278">Translocase</keyword>
<dbReference type="PROSITE" id="PS50893">
    <property type="entry name" value="ABC_TRANSPORTER_2"/>
    <property type="match status" value="1"/>
</dbReference>
<proteinExistence type="predicted"/>
<dbReference type="Proteomes" id="UP000825228">
    <property type="component" value="Unassembled WGS sequence"/>
</dbReference>
<dbReference type="PANTHER" id="PTHR43875:SF15">
    <property type="entry name" value="TREHALOSE IMPORT ATP-BINDING PROTEIN SUGC"/>
    <property type="match status" value="1"/>
</dbReference>
<dbReference type="InterPro" id="IPR015855">
    <property type="entry name" value="ABC_transpr_MalK-like"/>
</dbReference>